<reference evidence="8 9" key="1">
    <citation type="journal article" date="2006" name="J. Bacteriol.">
        <title>Complete genome sequence of Yersinia pestis strains Antiqua and Nepal516: evidence of gene reduction in an emerging pathogen.</title>
        <authorList>
            <person name="Chain P.S."/>
            <person name="Hu P."/>
            <person name="Malfatti S.A."/>
            <person name="Radnedge L."/>
            <person name="Larimer F."/>
            <person name="Vergez L.M."/>
            <person name="Worsham P."/>
            <person name="Chu M.C."/>
            <person name="Andersen G.L."/>
        </authorList>
    </citation>
    <scope>NUCLEOTIDE SEQUENCE [LARGE SCALE GENOMIC DNA]</scope>
    <source>
        <strain evidence="8 9">Antiqua</strain>
    </source>
</reference>
<dbReference type="Pfam" id="PF13144">
    <property type="entry name" value="ChapFlgA"/>
    <property type="match status" value="1"/>
</dbReference>
<keyword evidence="8" id="KW-0969">Cilium</keyword>
<keyword evidence="8" id="KW-0282">Flagellum</keyword>
<feature type="domain" description="SAF" evidence="7">
    <location>
        <begin position="176"/>
        <end position="238"/>
    </location>
</feature>
<organism evidence="8 9">
    <name type="scientific">Yersinia pestis bv. Antiqua (strain Antiqua)</name>
    <dbReference type="NCBI Taxonomy" id="360102"/>
    <lineage>
        <taxon>Bacteria</taxon>
        <taxon>Pseudomonadati</taxon>
        <taxon>Pseudomonadota</taxon>
        <taxon>Gammaproteobacteria</taxon>
        <taxon>Enterobacterales</taxon>
        <taxon>Yersiniaceae</taxon>
        <taxon>Yersinia</taxon>
    </lineage>
</organism>
<evidence type="ECO:0000256" key="3">
    <source>
        <dbReference type="ARBA" id="ARBA00014754"/>
    </source>
</evidence>
<evidence type="ECO:0000313" key="9">
    <source>
        <dbReference type="Proteomes" id="UP000001971"/>
    </source>
</evidence>
<dbReference type="Gene3D" id="3.90.1210.10">
    <property type="entry name" value="Antifreeze-like/N-acetylneuraminic acid synthase C-terminal domain"/>
    <property type="match status" value="1"/>
</dbReference>
<name>A0A0H2YAK1_YERPA</name>
<dbReference type="Proteomes" id="UP000001971">
    <property type="component" value="Chromosome"/>
</dbReference>
<comment type="similarity">
    <text evidence="2">Belongs to the FlgA family.</text>
</comment>
<evidence type="ECO:0000259" key="7">
    <source>
        <dbReference type="SMART" id="SM00858"/>
    </source>
</evidence>
<dbReference type="EMBL" id="CP000308">
    <property type="protein sequence ID" value="ABG15030.1"/>
    <property type="molecule type" value="Genomic_DNA"/>
</dbReference>
<evidence type="ECO:0000256" key="4">
    <source>
        <dbReference type="ARBA" id="ARBA00022729"/>
    </source>
</evidence>
<accession>A0A0H2YAK1</accession>
<proteinExistence type="inferred from homology"/>
<gene>
    <name evidence="8" type="ordered locus">YPA_3068</name>
</gene>
<comment type="subcellular location">
    <subcellularLocation>
        <location evidence="1">Periplasm</location>
    </subcellularLocation>
</comment>
<sequence length="305" mass="34136">MDAHKIRPVLMLKHSCCTKSHHSMQLTCQVYNIIINSIFYFYCSPKWKVNFRLSVTFSIRVRHCLQSLLICGALLCANTISAAENNTRKQVYTQALHAATADIAQTAKNKNWQGYSVKMNIFIPAEISRYKPCQKALQVALPTAETQHLSRLRYEISCPDGQGWEVVATVKPDIYLPIWVAKQTLERGRKVQADDIELKKKNITGVQGGYITDPDEILGLTIKRRIRQLQAVIPSQLEQPVLVTRNQHVLMLAAQDGIEAQMLGIAQKNGRKGELIKVKNLSSGRVVTATVDGSGRVRMLGLSTP</sequence>
<dbReference type="Pfam" id="PF17656">
    <property type="entry name" value="ChapFlgA_N"/>
    <property type="match status" value="1"/>
</dbReference>
<evidence type="ECO:0000256" key="2">
    <source>
        <dbReference type="ARBA" id="ARBA00010474"/>
    </source>
</evidence>
<dbReference type="SMART" id="SM00858">
    <property type="entry name" value="SAF"/>
    <property type="match status" value="1"/>
</dbReference>
<dbReference type="PANTHER" id="PTHR36307">
    <property type="entry name" value="FLAGELLA BASAL BODY P-RING FORMATION PROTEIN FLGA"/>
    <property type="match status" value="1"/>
</dbReference>
<dbReference type="GO" id="GO:0042597">
    <property type="term" value="C:periplasmic space"/>
    <property type="evidence" value="ECO:0007669"/>
    <property type="project" value="UniProtKB-SubCell"/>
</dbReference>
<dbReference type="InterPro" id="IPR041231">
    <property type="entry name" value="FlgA_N"/>
</dbReference>
<evidence type="ECO:0000256" key="1">
    <source>
        <dbReference type="ARBA" id="ARBA00004418"/>
    </source>
</evidence>
<comment type="function">
    <text evidence="6">Involved in the assembly process of the P-ring formation. It may associate with FlgF on the rod constituting a structure essential for the P-ring assembly or may act as a modulator protein for the P-ring assembly.</text>
</comment>
<evidence type="ECO:0000256" key="5">
    <source>
        <dbReference type="ARBA" id="ARBA00022764"/>
    </source>
</evidence>
<dbReference type="AlphaFoldDB" id="A0A0H2YAK1"/>
<dbReference type="CDD" id="cd11614">
    <property type="entry name" value="SAF_CpaB_FlgA_like"/>
    <property type="match status" value="1"/>
</dbReference>
<protein>
    <recommendedName>
        <fullName evidence="3">Flagella basal body P-ring formation protein FlgA</fullName>
    </recommendedName>
</protein>
<dbReference type="PANTHER" id="PTHR36307:SF1">
    <property type="entry name" value="FLAGELLA BASAL BODY P-RING FORMATION PROTEIN FLGA"/>
    <property type="match status" value="1"/>
</dbReference>
<dbReference type="NCBIfam" id="TIGR03170">
    <property type="entry name" value="flgA_cterm"/>
    <property type="match status" value="1"/>
</dbReference>
<keyword evidence="5" id="KW-0574">Periplasm</keyword>
<keyword evidence="8" id="KW-0966">Cell projection</keyword>
<dbReference type="GO" id="GO:0044780">
    <property type="term" value="P:bacterial-type flagellum assembly"/>
    <property type="evidence" value="ECO:0007669"/>
    <property type="project" value="InterPro"/>
</dbReference>
<evidence type="ECO:0000313" key="8">
    <source>
        <dbReference type="EMBL" id="ABG15030.1"/>
    </source>
</evidence>
<dbReference type="KEGG" id="ypa:YPA_3068"/>
<dbReference type="InterPro" id="IPR017585">
    <property type="entry name" value="SAF_FlgA"/>
</dbReference>
<keyword evidence="4" id="KW-0732">Signal</keyword>
<evidence type="ECO:0000256" key="6">
    <source>
        <dbReference type="ARBA" id="ARBA00025643"/>
    </source>
</evidence>
<dbReference type="Gene3D" id="2.30.30.760">
    <property type="match status" value="1"/>
</dbReference>
<dbReference type="InterPro" id="IPR039246">
    <property type="entry name" value="Flagellar_FlgA"/>
</dbReference>
<dbReference type="InterPro" id="IPR013974">
    <property type="entry name" value="SAF"/>
</dbReference>